<name>A0AAV5G4V4_9BASI</name>
<dbReference type="EMBL" id="BQKY01000001">
    <property type="protein sequence ID" value="GJN87496.1"/>
    <property type="molecule type" value="Genomic_DNA"/>
</dbReference>
<accession>A0AAV5G4V4</accession>
<gene>
    <name evidence="1" type="ORF">Rhopal_000445-T1</name>
</gene>
<reference evidence="1 2" key="1">
    <citation type="submission" date="2021-12" db="EMBL/GenBank/DDBJ databases">
        <title>High titer production of polyol ester of fatty acids by Rhodotorula paludigena BS15 towards product separation-free biomass refinery.</title>
        <authorList>
            <person name="Mano J."/>
            <person name="Ono H."/>
            <person name="Tanaka T."/>
            <person name="Naito K."/>
            <person name="Sushida H."/>
            <person name="Ike M."/>
            <person name="Tokuyasu K."/>
            <person name="Kitaoka M."/>
        </authorList>
    </citation>
    <scope>NUCLEOTIDE SEQUENCE [LARGE SCALE GENOMIC DNA]</scope>
    <source>
        <strain evidence="1 2">BS15</strain>
    </source>
</reference>
<dbReference type="Gene3D" id="3.80.10.10">
    <property type="entry name" value="Ribonuclease Inhibitor"/>
    <property type="match status" value="1"/>
</dbReference>
<dbReference type="InterPro" id="IPR032675">
    <property type="entry name" value="LRR_dom_sf"/>
</dbReference>
<organism evidence="1 2">
    <name type="scientific">Rhodotorula paludigena</name>
    <dbReference type="NCBI Taxonomy" id="86838"/>
    <lineage>
        <taxon>Eukaryota</taxon>
        <taxon>Fungi</taxon>
        <taxon>Dikarya</taxon>
        <taxon>Basidiomycota</taxon>
        <taxon>Pucciniomycotina</taxon>
        <taxon>Microbotryomycetes</taxon>
        <taxon>Sporidiobolales</taxon>
        <taxon>Sporidiobolaceae</taxon>
        <taxon>Rhodotorula</taxon>
    </lineage>
</organism>
<evidence type="ECO:0008006" key="3">
    <source>
        <dbReference type="Google" id="ProtNLM"/>
    </source>
</evidence>
<protein>
    <recommendedName>
        <fullName evidence="3">F-box domain-containing protein</fullName>
    </recommendedName>
</protein>
<proteinExistence type="predicted"/>
<keyword evidence="2" id="KW-1185">Reference proteome</keyword>
<sequence>MATLSSIPPELLLKILHHSLTTALQTPPVLVHGQFTTLTTTCRTCAYRNIAGVCKTWRAIAQEIIGRDVTLANGCGSAEKDEQVVQVLEKYPCRANNVRSVDASLRRAMCSWSAWAVPSANGGGYDDSGSSGSDAANIISTRQAQAERWHEQCLARERQRFVRLLKHCRRIEELDVDVGFFQDLRMQPSLLPPSIRTLTLRNCDAADTFTLLPHLPHLESLTLRLALDWFLPPLAHIDPSSLPSLTHFELSTTAFGSTSLPSILALLSNSHTSLRALTLRNKGASKPTVEAFLPVASGLVEVFAGQLEELTIKDIPRCGMRAPGTRALTGWLPSRPTHLPRLQHLHLTGLPLPDVATFTRSLVLPDPSAGAPDSAKAKCTGGPPLDSLTIEDFDAVSLAPLLHALRSLHALSSLSLLRLAFAREGEMRRRGEGDWAGASEECEKWCGERGTKLLAGWGMVKIEGCGWW</sequence>
<dbReference type="Proteomes" id="UP001342314">
    <property type="component" value="Unassembled WGS sequence"/>
</dbReference>
<dbReference type="SUPFAM" id="SSF52047">
    <property type="entry name" value="RNI-like"/>
    <property type="match status" value="1"/>
</dbReference>
<evidence type="ECO:0000313" key="2">
    <source>
        <dbReference type="Proteomes" id="UP001342314"/>
    </source>
</evidence>
<dbReference type="AlphaFoldDB" id="A0AAV5G4V4"/>
<evidence type="ECO:0000313" key="1">
    <source>
        <dbReference type="EMBL" id="GJN87496.1"/>
    </source>
</evidence>
<comment type="caution">
    <text evidence="1">The sequence shown here is derived from an EMBL/GenBank/DDBJ whole genome shotgun (WGS) entry which is preliminary data.</text>
</comment>